<dbReference type="SUPFAM" id="SSF53850">
    <property type="entry name" value="Periplasmic binding protein-like II"/>
    <property type="match status" value="2"/>
</dbReference>
<keyword evidence="4 8" id="KW-1015">Disulfide bond</keyword>
<keyword evidence="5" id="KW-0813">Transport</keyword>
<feature type="disulfide bond" evidence="8">
    <location>
        <begin position="257"/>
        <end position="271"/>
    </location>
</feature>
<dbReference type="Proteomes" id="UP000283509">
    <property type="component" value="Unassembled WGS sequence"/>
</dbReference>
<feature type="disulfide bond" evidence="8">
    <location>
        <begin position="487"/>
        <end position="510"/>
    </location>
</feature>
<evidence type="ECO:0000313" key="12">
    <source>
        <dbReference type="Proteomes" id="UP000283509"/>
    </source>
</evidence>
<dbReference type="Pfam" id="PF00405">
    <property type="entry name" value="Transferrin"/>
    <property type="match status" value="3"/>
</dbReference>
<dbReference type="Gene3D" id="3.40.190.10">
    <property type="entry name" value="Periplasmic binding protein-like II"/>
    <property type="match status" value="4"/>
</dbReference>
<feature type="disulfide bond" evidence="8">
    <location>
        <begin position="175"/>
        <end position="201"/>
    </location>
</feature>
<dbReference type="PROSITE" id="PS00206">
    <property type="entry name" value="TRANSFERRIN_LIKE_2"/>
    <property type="match status" value="2"/>
</dbReference>
<keyword evidence="5 7" id="KW-0408">Iron</keyword>
<accession>A0A3R7LY46</accession>
<dbReference type="GO" id="GO:0005769">
    <property type="term" value="C:early endosome"/>
    <property type="evidence" value="ECO:0007669"/>
    <property type="project" value="TreeGrafter"/>
</dbReference>
<evidence type="ECO:0000256" key="1">
    <source>
        <dbReference type="ARBA" id="ARBA00004613"/>
    </source>
</evidence>
<keyword evidence="9" id="KW-0732">Signal</keyword>
<dbReference type="PANTHER" id="PTHR11485">
    <property type="entry name" value="TRANSFERRIN"/>
    <property type="match status" value="1"/>
</dbReference>
<feature type="disulfide bond" evidence="8">
    <location>
        <begin position="473"/>
        <end position="693"/>
    </location>
</feature>
<reference evidence="11 12" key="2">
    <citation type="submission" date="2019-01" db="EMBL/GenBank/DDBJ databases">
        <title>The decoding of complex shrimp genome reveals the adaptation for benthos swimmer, frequently molting mechanism and breeding impact on genome.</title>
        <authorList>
            <person name="Sun Y."/>
            <person name="Gao Y."/>
            <person name="Yu Y."/>
        </authorList>
    </citation>
    <scope>NUCLEOTIDE SEQUENCE [LARGE SCALE GENOMIC DNA]</scope>
    <source>
        <tissue evidence="11">Muscle</tissue>
    </source>
</reference>
<proteinExistence type="inferred from homology"/>
<feature type="binding site" evidence="7">
    <location>
        <position position="417"/>
    </location>
    <ligand>
        <name>Fe(3+)</name>
        <dbReference type="ChEBI" id="CHEBI:29034"/>
        <label>1</label>
    </ligand>
</feature>
<dbReference type="InterPro" id="IPR018195">
    <property type="entry name" value="Transferrin_Fe_BS"/>
</dbReference>
<reference evidence="11 12" key="1">
    <citation type="submission" date="2018-04" db="EMBL/GenBank/DDBJ databases">
        <authorList>
            <person name="Zhang X."/>
            <person name="Yuan J."/>
            <person name="Li F."/>
            <person name="Xiang J."/>
        </authorList>
    </citation>
    <scope>NUCLEOTIDE SEQUENCE [LARGE SCALE GENOMIC DNA]</scope>
    <source>
        <tissue evidence="11">Muscle</tissue>
    </source>
</reference>
<dbReference type="PROSITE" id="PS51408">
    <property type="entry name" value="TRANSFERRIN_LIKE_4"/>
    <property type="match status" value="2"/>
</dbReference>
<keyword evidence="5 7" id="KW-0479">Metal-binding</keyword>
<feature type="disulfide bond" evidence="8">
    <location>
        <begin position="32"/>
        <end position="46"/>
    </location>
</feature>
<gene>
    <name evidence="11" type="ORF">C7M84_015673</name>
</gene>
<evidence type="ECO:0000256" key="4">
    <source>
        <dbReference type="ARBA" id="ARBA00023157"/>
    </source>
</evidence>
<feature type="binding site" evidence="7">
    <location>
        <position position="103"/>
    </location>
    <ligand>
        <name>Fe(3+)</name>
        <dbReference type="ChEBI" id="CHEBI:29034"/>
        <label>1</label>
    </ligand>
</feature>
<dbReference type="GO" id="GO:0005615">
    <property type="term" value="C:extracellular space"/>
    <property type="evidence" value="ECO:0007669"/>
    <property type="project" value="InterPro"/>
</dbReference>
<feature type="chain" id="PRO_5018572068" evidence="9">
    <location>
        <begin position="20"/>
        <end position="735"/>
    </location>
</feature>
<dbReference type="PIRSF" id="PIRSF002549">
    <property type="entry name" value="Transferrin"/>
    <property type="match status" value="1"/>
</dbReference>
<evidence type="ECO:0000313" key="11">
    <source>
        <dbReference type="EMBL" id="ROT66303.1"/>
    </source>
</evidence>
<dbReference type="PRINTS" id="PR00422">
    <property type="entry name" value="TRANSFERRIN"/>
</dbReference>
<name>A0A3R7LY46_PENVA</name>
<feature type="binding site" evidence="7">
    <location>
        <position position="70"/>
    </location>
    <ligand>
        <name>Fe(3+)</name>
        <dbReference type="ChEBI" id="CHEBI:29034"/>
        <label>1</label>
    </ligand>
</feature>
<feature type="domain" description="Transferrin-like" evidence="10">
    <location>
        <begin position="362"/>
        <end position="692"/>
    </location>
</feature>
<feature type="disulfide bond" evidence="8">
    <location>
        <begin position="375"/>
        <end position="393"/>
    </location>
</feature>
<feature type="signal peptide" evidence="9">
    <location>
        <begin position="1"/>
        <end position="19"/>
    </location>
</feature>
<evidence type="ECO:0000256" key="6">
    <source>
        <dbReference type="PIRSR" id="PIRSR002549-2"/>
    </source>
</evidence>
<feature type="disulfide bond" evidence="8">
    <location>
        <begin position="365"/>
        <end position="402"/>
    </location>
</feature>
<feature type="binding site" evidence="7">
    <location>
        <position position="543"/>
    </location>
    <ligand>
        <name>Fe(3+)</name>
        <dbReference type="ChEBI" id="CHEBI:29034"/>
        <label>2</label>
    </ligand>
</feature>
<organism evidence="11 12">
    <name type="scientific">Penaeus vannamei</name>
    <name type="common">Whiteleg shrimp</name>
    <name type="synonym">Litopenaeus vannamei</name>
    <dbReference type="NCBI Taxonomy" id="6689"/>
    <lineage>
        <taxon>Eukaryota</taxon>
        <taxon>Metazoa</taxon>
        <taxon>Ecdysozoa</taxon>
        <taxon>Arthropoda</taxon>
        <taxon>Crustacea</taxon>
        <taxon>Multicrustacea</taxon>
        <taxon>Malacostraca</taxon>
        <taxon>Eumalacostraca</taxon>
        <taxon>Eucarida</taxon>
        <taxon>Decapoda</taxon>
        <taxon>Dendrobranchiata</taxon>
        <taxon>Penaeoidea</taxon>
        <taxon>Penaeidae</taxon>
        <taxon>Penaeus</taxon>
    </lineage>
</organism>
<feature type="binding site" evidence="7">
    <location>
        <position position="216"/>
    </location>
    <ligand>
        <name>Fe(3+)</name>
        <dbReference type="ChEBI" id="CHEBI:29034"/>
        <label>1</label>
    </ligand>
</feature>
<evidence type="ECO:0000259" key="10">
    <source>
        <dbReference type="PROSITE" id="PS51408"/>
    </source>
</evidence>
<keyword evidence="2" id="KW-0964">Secreted</keyword>
<protein>
    <submittedName>
        <fullName evidence="11">Transferrin</fullName>
    </submittedName>
</protein>
<feature type="binding site" evidence="6">
    <location>
        <position position="132"/>
    </location>
    <ligand>
        <name>hydrogencarbonate</name>
        <dbReference type="ChEBI" id="CHEBI:17544"/>
        <label>1</label>
    </ligand>
</feature>
<dbReference type="GO" id="GO:0055037">
    <property type="term" value="C:recycling endosome"/>
    <property type="evidence" value="ECO:0007669"/>
    <property type="project" value="TreeGrafter"/>
</dbReference>
<keyword evidence="3" id="KW-0677">Repeat</keyword>
<dbReference type="GO" id="GO:0005886">
    <property type="term" value="C:plasma membrane"/>
    <property type="evidence" value="ECO:0007669"/>
    <property type="project" value="TreeGrafter"/>
</dbReference>
<evidence type="ECO:0000256" key="3">
    <source>
        <dbReference type="ARBA" id="ARBA00022737"/>
    </source>
</evidence>
<feature type="binding site" evidence="6">
    <location>
        <position position="134"/>
    </location>
    <ligand>
        <name>hydrogencarbonate</name>
        <dbReference type="ChEBI" id="CHEBI:17544"/>
        <label>1</label>
    </ligand>
</feature>
<dbReference type="FunFam" id="3.40.190.10:FF:000095">
    <property type="entry name" value="Lactotransferrin"/>
    <property type="match status" value="1"/>
</dbReference>
<dbReference type="InterPro" id="IPR001156">
    <property type="entry name" value="Transferrin-like_dom"/>
</dbReference>
<evidence type="ECO:0000256" key="8">
    <source>
        <dbReference type="PIRSR" id="PIRSR002549-4"/>
    </source>
</evidence>
<feature type="disulfide bond" evidence="8">
    <location>
        <begin position="23"/>
        <end position="55"/>
    </location>
</feature>
<evidence type="ECO:0000256" key="5">
    <source>
        <dbReference type="PIRNR" id="PIRNR002549"/>
    </source>
</evidence>
<dbReference type="SMART" id="SM00094">
    <property type="entry name" value="TR_FER"/>
    <property type="match status" value="2"/>
</dbReference>
<keyword evidence="5" id="KW-0410">Iron transport</keyword>
<feature type="binding site" evidence="7">
    <location>
        <position position="612"/>
    </location>
    <ligand>
        <name>Fe(3+)</name>
        <dbReference type="ChEBI" id="CHEBI:29034"/>
        <label>1</label>
    </ligand>
</feature>
<feature type="binding site" evidence="6">
    <location>
        <position position="135"/>
    </location>
    <ligand>
        <name>hydrogencarbonate</name>
        <dbReference type="ChEBI" id="CHEBI:17544"/>
        <label>1</label>
    </ligand>
</feature>
<comment type="caution">
    <text evidence="11">The sequence shown here is derived from an EMBL/GenBank/DDBJ whole genome shotgun (WGS) entry which is preliminary data.</text>
</comment>
<feature type="binding site" evidence="6">
    <location>
        <position position="128"/>
    </location>
    <ligand>
        <name>hydrogencarbonate</name>
        <dbReference type="ChEBI" id="CHEBI:17544"/>
        <label>1</label>
    </ligand>
</feature>
<dbReference type="EMBL" id="QCYY01002960">
    <property type="protein sequence ID" value="ROT66303.1"/>
    <property type="molecule type" value="Genomic_DNA"/>
</dbReference>
<comment type="similarity">
    <text evidence="5">Belongs to the transferrin family.</text>
</comment>
<dbReference type="CDD" id="cd13529">
    <property type="entry name" value="PBP2_transferrin"/>
    <property type="match status" value="2"/>
</dbReference>
<evidence type="ECO:0000256" key="7">
    <source>
        <dbReference type="PIRSR" id="PIRSR002549-3"/>
    </source>
</evidence>
<feature type="binding site" evidence="6">
    <location>
        <position position="454"/>
    </location>
    <ligand>
        <name>hydrogencarbonate</name>
        <dbReference type="ChEBI" id="CHEBI:17544"/>
        <label>1</label>
    </ligand>
</feature>
<feature type="disulfide bond" evidence="8">
    <location>
        <begin position="590"/>
        <end position="604"/>
    </location>
</feature>
<comment type="subcellular location">
    <subcellularLocation>
        <location evidence="1">Secreted</location>
    </subcellularLocation>
</comment>
<evidence type="ECO:0000256" key="9">
    <source>
        <dbReference type="SAM" id="SignalP"/>
    </source>
</evidence>
<feature type="disulfide bond" evidence="8">
    <location>
        <begin position="445"/>
        <end position="549"/>
    </location>
</feature>
<dbReference type="GO" id="GO:0046872">
    <property type="term" value="F:metal ion binding"/>
    <property type="evidence" value="ECO:0007669"/>
    <property type="project" value="UniProtKB-KW"/>
</dbReference>
<dbReference type="AlphaFoldDB" id="A0A3R7LY46"/>
<keyword evidence="5" id="KW-0406">Ion transport</keyword>
<keyword evidence="12" id="KW-1185">Reference proteome</keyword>
<dbReference type="GO" id="GO:0006826">
    <property type="term" value="P:iron ion transport"/>
    <property type="evidence" value="ECO:0007669"/>
    <property type="project" value="UniProtKB-KW"/>
</dbReference>
<feature type="domain" description="Transferrin-like" evidence="10">
    <location>
        <begin position="20"/>
        <end position="356"/>
    </location>
</feature>
<feature type="binding site" evidence="6">
    <location>
        <position position="453"/>
    </location>
    <ligand>
        <name>hydrogencarbonate</name>
        <dbReference type="ChEBI" id="CHEBI:17544"/>
        <label>1</label>
    </ligand>
</feature>
<evidence type="ECO:0000256" key="2">
    <source>
        <dbReference type="ARBA" id="ARBA00022525"/>
    </source>
</evidence>
<feature type="disulfide bond" evidence="8">
    <location>
        <begin position="507"/>
        <end position="532"/>
    </location>
</feature>
<dbReference type="InterPro" id="IPR016357">
    <property type="entry name" value="Transferrin"/>
</dbReference>
<feature type="binding site" evidence="6">
    <location>
        <position position="447"/>
    </location>
    <ligand>
        <name>hydrogencarbonate</name>
        <dbReference type="ChEBI" id="CHEBI:17544"/>
        <label>1</label>
    </ligand>
</feature>
<dbReference type="OrthoDB" id="5914301at2759"/>
<dbReference type="PANTHER" id="PTHR11485:SF57">
    <property type="entry name" value="TRANSFERRIN"/>
    <property type="match status" value="1"/>
</dbReference>
<sequence length="735" mass="79791">MLLQGIGLLIFLTGSRVYGVRVCVTGDAGAVCDSLRADAADLDIACVPGADRYDCLRRVAEKEADVMRADAEDVYLARELYDTQVHVIAETRTAEEQNEPGRYDGVAIVRRSTIKSLEDLRGSKSCHTGYGRTAGWSIPFAHLLELGQIQLNCQSDITVVEHDLKAASSYFGLACIPGRWVPDDKTNARLKAEYNNLCTMCGDPGRCDDQDVHAGYEGALRCLVDSHGDVAWTKRSAVSKFFKKRTSVATSDYGLLCPDGRVLDIDTTEQCRWATRPWTSWLTRSNADNQKDITVALTKLMESAAPPLNEGTTLKPWAKYILGTEVPSVIHTLSPPVTPFKFLNEAGYDTTIDRLGCPEKPVRLCVDSRMGRDKCQALQQVLKSRRIRPTLDCVVPIPPDDCLAMVAAGNADITAVDGGDTFRGHAEYGIYPVVAESQLHGKKSCHTGIDKTAGWKIPVVTLLEAGLIPAGNCDFAGELGKFFSQSCAPGAKDSNYDPQGTNPDSLCELCIGNDVKGVSGPTYAGGNLEGKCKRSHIEAFYGYTGAFRCLVQGGGDVAFVKHTTVAENTNGNSNASWTQGLRALDFKLLCKGSGASDVADYNTCHLARVPAHKVVTGIKSNPVMVEEIRILLLRASQQLPKGQDVFTMFGPYQGRPDVIFKDSATELVNLPEDAFHKSIDDTYYRALSELSTCSPKDTPQRGPYSPQTYNEAAATPSLHYLLTVTSAAITWAVAQ</sequence>
<feature type="disulfide bond" evidence="8">
    <location>
        <begin position="126"/>
        <end position="222"/>
    </location>
</feature>